<name>A0A238ZCM8_9PSEU</name>
<dbReference type="OrthoDB" id="5192733at2"/>
<evidence type="ECO:0000313" key="2">
    <source>
        <dbReference type="Proteomes" id="UP000198348"/>
    </source>
</evidence>
<accession>A0A238ZCM8</accession>
<reference evidence="1 2" key="1">
    <citation type="submission" date="2017-06" db="EMBL/GenBank/DDBJ databases">
        <authorList>
            <person name="Kim H.J."/>
            <person name="Triplett B.A."/>
        </authorList>
    </citation>
    <scope>NUCLEOTIDE SEQUENCE [LARGE SCALE GENOMIC DNA]</scope>
    <source>
        <strain evidence="1 2">DSM 45207</strain>
    </source>
</reference>
<dbReference type="EMBL" id="FZNW01000020">
    <property type="protein sequence ID" value="SNR80523.1"/>
    <property type="molecule type" value="Genomic_DNA"/>
</dbReference>
<dbReference type="Proteomes" id="UP000198348">
    <property type="component" value="Unassembled WGS sequence"/>
</dbReference>
<protein>
    <submittedName>
        <fullName evidence="1">Uncharacterized protein</fullName>
    </submittedName>
</protein>
<sequence length="65" mass="7333">MTEFRYSAAERCTWCSMRAVLPSEDAADRIVAASGGRLMKYRCPVDDGWHLSYPATEHATLIDPR</sequence>
<evidence type="ECO:0000313" key="1">
    <source>
        <dbReference type="EMBL" id="SNR80523.1"/>
    </source>
</evidence>
<dbReference type="AlphaFoldDB" id="A0A238ZCM8"/>
<organism evidence="1 2">
    <name type="scientific">Haloechinothrix alba</name>
    <dbReference type="NCBI Taxonomy" id="664784"/>
    <lineage>
        <taxon>Bacteria</taxon>
        <taxon>Bacillati</taxon>
        <taxon>Actinomycetota</taxon>
        <taxon>Actinomycetes</taxon>
        <taxon>Pseudonocardiales</taxon>
        <taxon>Pseudonocardiaceae</taxon>
        <taxon>Haloechinothrix</taxon>
    </lineage>
</organism>
<keyword evidence="2" id="KW-1185">Reference proteome</keyword>
<proteinExistence type="predicted"/>
<gene>
    <name evidence="1" type="ORF">SAMN06265360_12053</name>
</gene>
<dbReference type="RefSeq" id="WP_141134726.1">
    <property type="nucleotide sequence ID" value="NZ_FZNW01000020.1"/>
</dbReference>